<evidence type="ECO:0000313" key="1">
    <source>
        <dbReference type="EMBL" id="GCL40254.1"/>
    </source>
</evidence>
<reference evidence="2" key="1">
    <citation type="submission" date="2019-02" db="EMBL/GenBank/DDBJ databases">
        <title>Draft genome sequence of Sphaerospermopsis reniformis NIES-1949.</title>
        <authorList>
            <person name="Yamaguchi H."/>
            <person name="Suzuki S."/>
            <person name="Kawachi M."/>
        </authorList>
    </citation>
    <scope>NUCLEOTIDE SEQUENCE [LARGE SCALE GENOMIC DNA]</scope>
    <source>
        <strain evidence="2">NIES-1949</strain>
    </source>
</reference>
<evidence type="ECO:0000313" key="2">
    <source>
        <dbReference type="Proteomes" id="UP000300142"/>
    </source>
</evidence>
<proteinExistence type="predicted"/>
<keyword evidence="2" id="KW-1185">Reference proteome</keyword>
<name>A0A480ADL2_9CYAN</name>
<organism evidence="1 2">
    <name type="scientific">Sphaerospermopsis reniformis</name>
    <dbReference type="NCBI Taxonomy" id="531300"/>
    <lineage>
        <taxon>Bacteria</taxon>
        <taxon>Bacillati</taxon>
        <taxon>Cyanobacteriota</taxon>
        <taxon>Cyanophyceae</taxon>
        <taxon>Nostocales</taxon>
        <taxon>Aphanizomenonaceae</taxon>
        <taxon>Sphaerospermopsis</taxon>
    </lineage>
</organism>
<sequence>MTIKIKTIKIKPIAHLEVKGLILTFILTAFISETAQAQSIPTINIPTITAPNISVVKPSINIPKPNIPKPTVTIPNVTPSTPTVPVPKAAQITIPSVIEVNGTANNTRPSFVSAIKKDSSSNQISTGRGSSTINIPPANLPIPSATTTVSTINVVLPSTKIVPVADVNFNVTTTDIPSLGSLINTVNLSFPLPVLD</sequence>
<comment type="caution">
    <text evidence="1">The sequence shown here is derived from an EMBL/GenBank/DDBJ whole genome shotgun (WGS) entry which is preliminary data.</text>
</comment>
<dbReference type="Proteomes" id="UP000300142">
    <property type="component" value="Unassembled WGS sequence"/>
</dbReference>
<accession>A0A480ADL2</accession>
<gene>
    <name evidence="1" type="ORF">SR1949_53890</name>
</gene>
<dbReference type="AlphaFoldDB" id="A0A480ADL2"/>
<dbReference type="RefSeq" id="WP_137669587.1">
    <property type="nucleotide sequence ID" value="NZ_BJCE01000495.1"/>
</dbReference>
<dbReference type="EMBL" id="BJCE01000495">
    <property type="protein sequence ID" value="GCL40254.1"/>
    <property type="molecule type" value="Genomic_DNA"/>
</dbReference>
<protein>
    <submittedName>
        <fullName evidence="1">Uncharacterized protein</fullName>
    </submittedName>
</protein>